<dbReference type="InterPro" id="IPR000120">
    <property type="entry name" value="Amidase"/>
</dbReference>
<reference evidence="3 4" key="1">
    <citation type="submission" date="2016-10" db="EMBL/GenBank/DDBJ databases">
        <authorList>
            <person name="de Groot N.N."/>
        </authorList>
    </citation>
    <scope>NUCLEOTIDE SEQUENCE [LARGE SCALE GENOMIC DNA]</scope>
    <source>
        <strain evidence="3 4">DSM 44993</strain>
    </source>
</reference>
<dbReference type="STRING" id="394193.SAMN04489732_11228"/>
<evidence type="ECO:0000256" key="1">
    <source>
        <dbReference type="ARBA" id="ARBA00009199"/>
    </source>
</evidence>
<accession>A0A1H8Y7Z6</accession>
<dbReference type="OrthoDB" id="5175573at2"/>
<dbReference type="Proteomes" id="UP000198582">
    <property type="component" value="Unassembled WGS sequence"/>
</dbReference>
<dbReference type="Gene3D" id="3.90.1300.10">
    <property type="entry name" value="Amidase signature (AS) domain"/>
    <property type="match status" value="1"/>
</dbReference>
<dbReference type="InterPro" id="IPR036928">
    <property type="entry name" value="AS_sf"/>
</dbReference>
<dbReference type="InterPro" id="IPR020556">
    <property type="entry name" value="Amidase_CS"/>
</dbReference>
<dbReference type="PANTHER" id="PTHR11895:SF7">
    <property type="entry name" value="GLUTAMYL-TRNA(GLN) AMIDOTRANSFERASE SUBUNIT A, MITOCHONDRIAL"/>
    <property type="match status" value="1"/>
</dbReference>
<organism evidence="3 4">
    <name type="scientific">Amycolatopsis saalfeldensis</name>
    <dbReference type="NCBI Taxonomy" id="394193"/>
    <lineage>
        <taxon>Bacteria</taxon>
        <taxon>Bacillati</taxon>
        <taxon>Actinomycetota</taxon>
        <taxon>Actinomycetes</taxon>
        <taxon>Pseudonocardiales</taxon>
        <taxon>Pseudonocardiaceae</taxon>
        <taxon>Amycolatopsis</taxon>
    </lineage>
</organism>
<dbReference type="SUPFAM" id="SSF75304">
    <property type="entry name" value="Amidase signature (AS) enzymes"/>
    <property type="match status" value="1"/>
</dbReference>
<evidence type="ECO:0000313" key="3">
    <source>
        <dbReference type="EMBL" id="SEP48404.1"/>
    </source>
</evidence>
<dbReference type="PANTHER" id="PTHR11895">
    <property type="entry name" value="TRANSAMIDASE"/>
    <property type="match status" value="1"/>
</dbReference>
<dbReference type="InterPro" id="IPR023631">
    <property type="entry name" value="Amidase_dom"/>
</dbReference>
<dbReference type="GO" id="GO:0003824">
    <property type="term" value="F:catalytic activity"/>
    <property type="evidence" value="ECO:0007669"/>
    <property type="project" value="InterPro"/>
</dbReference>
<keyword evidence="4" id="KW-1185">Reference proteome</keyword>
<protein>
    <submittedName>
        <fullName evidence="3">Amidase</fullName>
    </submittedName>
</protein>
<dbReference type="Pfam" id="PF01425">
    <property type="entry name" value="Amidase"/>
    <property type="match status" value="1"/>
</dbReference>
<dbReference type="AlphaFoldDB" id="A0A1H8Y7Z6"/>
<comment type="similarity">
    <text evidence="1">Belongs to the amidase family.</text>
</comment>
<dbReference type="EMBL" id="FOEF01000012">
    <property type="protein sequence ID" value="SEP48404.1"/>
    <property type="molecule type" value="Genomic_DNA"/>
</dbReference>
<sequence length="446" mass="46733">MTGHPELHRRTVADLVAMLRRGELTSQYLQAHYLDRAAAENRSLHVFFALRDRTDPIAPVGPLAGLPVAVKDTAATACLPTTFGSLAYAGYRPGHDAAITRAWAMSGAVCLGKTATSEFGCLCYVEPDPRLAETPRNPYDHEAGVGGSSGGSAAAVAAELVPLAHGTDSGGSVRIPAALNGVVGYKPSGPDGALSWRAMSVDGILARNVADVRVAAAALGHLPESPLPTRWCVGVCSDDALASVDPRIRVAVRTAADALERAGHKLVETGCQARDDVATSYFTAWAAHVARLPVPAGRENDLHEVTTLLRRLGAAVTPAELSDELARLGAARDRSASGQVDVELGPVCTRPRLAIGELRRPDPVAALAAQAEFAPFTIPANVEGRPSVAVPVWVPDLPESPAAVLLTARRGYDQSLLALAAEVERAVGGFRRPECPSPVTTARRIL</sequence>
<name>A0A1H8Y7Z6_9PSEU</name>
<evidence type="ECO:0000313" key="4">
    <source>
        <dbReference type="Proteomes" id="UP000198582"/>
    </source>
</evidence>
<feature type="domain" description="Amidase" evidence="2">
    <location>
        <begin position="57"/>
        <end position="417"/>
    </location>
</feature>
<proteinExistence type="inferred from homology"/>
<dbReference type="RefSeq" id="WP_091620704.1">
    <property type="nucleotide sequence ID" value="NZ_FOEF01000012.1"/>
</dbReference>
<dbReference type="PROSITE" id="PS00571">
    <property type="entry name" value="AMIDASES"/>
    <property type="match status" value="1"/>
</dbReference>
<evidence type="ECO:0000259" key="2">
    <source>
        <dbReference type="Pfam" id="PF01425"/>
    </source>
</evidence>
<gene>
    <name evidence="3" type="ORF">SAMN04489732_11228</name>
</gene>